<dbReference type="CDD" id="cd02440">
    <property type="entry name" value="AdoMet_MTases"/>
    <property type="match status" value="1"/>
</dbReference>
<dbReference type="Gene3D" id="3.40.50.150">
    <property type="entry name" value="Vaccinia Virus protein VP39"/>
    <property type="match status" value="1"/>
</dbReference>
<feature type="compositionally biased region" description="Polar residues" evidence="2">
    <location>
        <begin position="53"/>
        <end position="63"/>
    </location>
</feature>
<keyword evidence="4" id="KW-1185">Reference proteome</keyword>
<feature type="region of interest" description="Disordered" evidence="2">
    <location>
        <begin position="113"/>
        <end position="150"/>
    </location>
</feature>
<feature type="compositionally biased region" description="Basic and acidic residues" evidence="2">
    <location>
        <begin position="123"/>
        <end position="135"/>
    </location>
</feature>
<feature type="region of interest" description="Disordered" evidence="2">
    <location>
        <begin position="1"/>
        <end position="90"/>
    </location>
</feature>
<dbReference type="PANTHER" id="PTHR43591:SF31">
    <property type="entry name" value="LAEA-LIKE, PUTATIVE (AFU_ORTHOLOGUE AFUA_8G01930)-RELATED"/>
    <property type="match status" value="1"/>
</dbReference>
<evidence type="ECO:0000313" key="3">
    <source>
        <dbReference type="EMBL" id="KAL1838223.1"/>
    </source>
</evidence>
<organism evidence="3 4">
    <name type="scientific">Humicola insolens</name>
    <name type="common">Soft-rot fungus</name>
    <dbReference type="NCBI Taxonomy" id="85995"/>
    <lineage>
        <taxon>Eukaryota</taxon>
        <taxon>Fungi</taxon>
        <taxon>Dikarya</taxon>
        <taxon>Ascomycota</taxon>
        <taxon>Pezizomycotina</taxon>
        <taxon>Sordariomycetes</taxon>
        <taxon>Sordariomycetidae</taxon>
        <taxon>Sordariales</taxon>
        <taxon>Chaetomiaceae</taxon>
        <taxon>Mycothermus</taxon>
    </lineage>
</organism>
<evidence type="ECO:0000256" key="2">
    <source>
        <dbReference type="SAM" id="MobiDB-lite"/>
    </source>
</evidence>
<reference evidence="3 4" key="1">
    <citation type="journal article" date="2024" name="Commun. Biol.">
        <title>Comparative genomic analysis of thermophilic fungi reveals convergent evolutionary adaptations and gene losses.</title>
        <authorList>
            <person name="Steindorff A.S."/>
            <person name="Aguilar-Pontes M.V."/>
            <person name="Robinson A.J."/>
            <person name="Andreopoulos B."/>
            <person name="LaButti K."/>
            <person name="Kuo A."/>
            <person name="Mondo S."/>
            <person name="Riley R."/>
            <person name="Otillar R."/>
            <person name="Haridas S."/>
            <person name="Lipzen A."/>
            <person name="Grimwood J."/>
            <person name="Schmutz J."/>
            <person name="Clum A."/>
            <person name="Reid I.D."/>
            <person name="Moisan M.C."/>
            <person name="Butler G."/>
            <person name="Nguyen T.T.M."/>
            <person name="Dewar K."/>
            <person name="Conant G."/>
            <person name="Drula E."/>
            <person name="Henrissat B."/>
            <person name="Hansel C."/>
            <person name="Singer S."/>
            <person name="Hutchinson M.I."/>
            <person name="de Vries R.P."/>
            <person name="Natvig D.O."/>
            <person name="Powell A.J."/>
            <person name="Tsang A."/>
            <person name="Grigoriev I.V."/>
        </authorList>
    </citation>
    <scope>NUCLEOTIDE SEQUENCE [LARGE SCALE GENOMIC DNA]</scope>
    <source>
        <strain evidence="3 4">CBS 620.91</strain>
    </source>
</reference>
<feature type="compositionally biased region" description="Basic and acidic residues" evidence="2">
    <location>
        <begin position="40"/>
        <end position="51"/>
    </location>
</feature>
<protein>
    <recommendedName>
        <fullName evidence="5">Methyltransferase</fullName>
    </recommendedName>
</protein>
<gene>
    <name evidence="3" type="ORF">VTJ49DRAFT_2921</name>
</gene>
<evidence type="ECO:0000256" key="1">
    <source>
        <dbReference type="ARBA" id="ARBA00038158"/>
    </source>
</evidence>
<feature type="compositionally biased region" description="Acidic residues" evidence="2">
    <location>
        <begin position="136"/>
        <end position="145"/>
    </location>
</feature>
<comment type="caution">
    <text evidence="3">The sequence shown here is derived from an EMBL/GenBank/DDBJ whole genome shotgun (WGS) entry which is preliminary data.</text>
</comment>
<sequence length="451" mass="50315">MDDRNLPPAAPIRSHRRTTAASDKDHELRGSSPGPPSSPREPHPRENRDDDTTLYSATSSSCDLSKVEENHKRQNSEDREDQASKQSVSHATSKFLGTLARCTARLLCYPPRPSGSESADATSDQRDSDPGVEVKDDNDDDDDDASSVASVTSAALRGKIENGRLYAGFGSQEYGMPMDTAEKEKLSLCHTKYFALLDQQRFLAPVGNHPQKILDLGCGTGEWVIDVADMFPTAEVLGVDIAPAQRDWVPPNCQFELDDIEQPWTRKEDSFDFIFARDLLLSVRDWPRLIDQIYRHLKPGGWVELQCISGPIACDDGSLPKDSSLNEFSAMLSSSTKQFGTPIDDPARYADWLRDRGFQHVSKVVHKIPCNPWPRSEKHKLVGAFERGNLATGLEGMVIRLFSRTMGWSPEEVNAFLVDVRTDLKNENYHCYWPYTVVYAQKPGCKPVPSG</sequence>
<dbReference type="PANTHER" id="PTHR43591">
    <property type="entry name" value="METHYLTRANSFERASE"/>
    <property type="match status" value="1"/>
</dbReference>
<dbReference type="SUPFAM" id="SSF53335">
    <property type="entry name" value="S-adenosyl-L-methionine-dependent methyltransferases"/>
    <property type="match status" value="1"/>
</dbReference>
<dbReference type="EMBL" id="JAZGSY010000229">
    <property type="protein sequence ID" value="KAL1838223.1"/>
    <property type="molecule type" value="Genomic_DNA"/>
</dbReference>
<evidence type="ECO:0008006" key="5">
    <source>
        <dbReference type="Google" id="ProtNLM"/>
    </source>
</evidence>
<dbReference type="InterPro" id="IPR029063">
    <property type="entry name" value="SAM-dependent_MTases_sf"/>
</dbReference>
<proteinExistence type="inferred from homology"/>
<comment type="similarity">
    <text evidence="1">Belongs to the methyltransferase superfamily. LaeA methyltransferase family.</text>
</comment>
<accession>A0ABR3V8R0</accession>
<dbReference type="Pfam" id="PF13489">
    <property type="entry name" value="Methyltransf_23"/>
    <property type="match status" value="1"/>
</dbReference>
<evidence type="ECO:0000313" key="4">
    <source>
        <dbReference type="Proteomes" id="UP001583172"/>
    </source>
</evidence>
<feature type="compositionally biased region" description="Basic and acidic residues" evidence="2">
    <location>
        <begin position="65"/>
        <end position="83"/>
    </location>
</feature>
<dbReference type="Proteomes" id="UP001583172">
    <property type="component" value="Unassembled WGS sequence"/>
</dbReference>
<name>A0ABR3V8R0_HUMIN</name>